<proteinExistence type="predicted"/>
<reference evidence="4 5" key="1">
    <citation type="submission" date="2020-03" db="EMBL/GenBank/DDBJ databases">
        <title>Draft Genome Sequence of Cudoniella acicularis.</title>
        <authorList>
            <person name="Buettner E."/>
            <person name="Kellner H."/>
        </authorList>
    </citation>
    <scope>NUCLEOTIDE SEQUENCE [LARGE SCALE GENOMIC DNA]</scope>
    <source>
        <strain evidence="4 5">DSM 108380</strain>
    </source>
</reference>
<dbReference type="PANTHER" id="PTHR12169">
    <property type="entry name" value="ATPASE N2B"/>
    <property type="match status" value="1"/>
</dbReference>
<keyword evidence="1" id="KW-0547">Nucleotide-binding</keyword>
<dbReference type="OrthoDB" id="548867at2759"/>
<evidence type="ECO:0000313" key="5">
    <source>
        <dbReference type="Proteomes" id="UP000566819"/>
    </source>
</evidence>
<accession>A0A8H4RXE7</accession>
<comment type="caution">
    <text evidence="4">The sequence shown here is derived from an EMBL/GenBank/DDBJ whole genome shotgun (WGS) entry which is preliminary data.</text>
</comment>
<feature type="compositionally biased region" description="Low complexity" evidence="3">
    <location>
        <begin position="155"/>
        <end position="173"/>
    </location>
</feature>
<evidence type="ECO:0000256" key="3">
    <source>
        <dbReference type="SAM" id="MobiDB-lite"/>
    </source>
</evidence>
<sequence>MDGVPVLHVSQNNEARRLITLLDGLYEARCKLIIQAEAGPDDLFFPEMKATSSTRETAGDNNGGGDAVYPKTLSKVYQDQTSPFRPNISFYKNEPKSGYDPDEDSDFGPISGKDERFAYKRASSRLLEMCGSRWHARDGQNWWRPLLQDVRRLGRSSSSTGSSSTLERPSSTSDVKIGESIELDKPAGLQGKLMEEREQTIKSPFREEREAPTKIGWTHAWDMVKFGNKAGPWGQGPEGLGSKSKE</sequence>
<dbReference type="InterPro" id="IPR005654">
    <property type="entry name" value="ATPase_AFG1-like"/>
</dbReference>
<gene>
    <name evidence="4" type="ORF">G7Y89_g1855</name>
</gene>
<evidence type="ECO:0000313" key="4">
    <source>
        <dbReference type="EMBL" id="KAF4636247.1"/>
    </source>
</evidence>
<dbReference type="PANTHER" id="PTHR12169:SF2">
    <property type="entry name" value="AFG1P"/>
    <property type="match status" value="1"/>
</dbReference>
<protein>
    <submittedName>
        <fullName evidence="4">Uncharacterized protein</fullName>
    </submittedName>
</protein>
<dbReference type="GO" id="GO:0016887">
    <property type="term" value="F:ATP hydrolysis activity"/>
    <property type="evidence" value="ECO:0007669"/>
    <property type="project" value="InterPro"/>
</dbReference>
<keyword evidence="5" id="KW-1185">Reference proteome</keyword>
<dbReference type="Proteomes" id="UP000566819">
    <property type="component" value="Unassembled WGS sequence"/>
</dbReference>
<feature type="compositionally biased region" description="Basic and acidic residues" evidence="3">
    <location>
        <begin position="176"/>
        <end position="185"/>
    </location>
</feature>
<feature type="region of interest" description="Disordered" evidence="3">
    <location>
        <begin position="84"/>
        <end position="111"/>
    </location>
</feature>
<dbReference type="GO" id="GO:0005739">
    <property type="term" value="C:mitochondrion"/>
    <property type="evidence" value="ECO:0007669"/>
    <property type="project" value="TreeGrafter"/>
</dbReference>
<dbReference type="GO" id="GO:0005524">
    <property type="term" value="F:ATP binding"/>
    <property type="evidence" value="ECO:0007669"/>
    <property type="project" value="UniProtKB-KW"/>
</dbReference>
<name>A0A8H4RXE7_9HELO</name>
<feature type="compositionally biased region" description="Basic and acidic residues" evidence="3">
    <location>
        <begin position="193"/>
        <end position="212"/>
    </location>
</feature>
<dbReference type="Pfam" id="PF03969">
    <property type="entry name" value="AFG1_ATPase"/>
    <property type="match status" value="1"/>
</dbReference>
<dbReference type="AlphaFoldDB" id="A0A8H4RXE7"/>
<dbReference type="EMBL" id="JAAMPI010000075">
    <property type="protein sequence ID" value="KAF4636247.1"/>
    <property type="molecule type" value="Genomic_DNA"/>
</dbReference>
<evidence type="ECO:0000256" key="1">
    <source>
        <dbReference type="ARBA" id="ARBA00022741"/>
    </source>
</evidence>
<feature type="region of interest" description="Disordered" evidence="3">
    <location>
        <begin position="154"/>
        <end position="214"/>
    </location>
</feature>
<keyword evidence="2" id="KW-0067">ATP-binding</keyword>
<organism evidence="4 5">
    <name type="scientific">Cudoniella acicularis</name>
    <dbReference type="NCBI Taxonomy" id="354080"/>
    <lineage>
        <taxon>Eukaryota</taxon>
        <taxon>Fungi</taxon>
        <taxon>Dikarya</taxon>
        <taxon>Ascomycota</taxon>
        <taxon>Pezizomycotina</taxon>
        <taxon>Leotiomycetes</taxon>
        <taxon>Helotiales</taxon>
        <taxon>Tricladiaceae</taxon>
        <taxon>Cudoniella</taxon>
    </lineage>
</organism>
<evidence type="ECO:0000256" key="2">
    <source>
        <dbReference type="ARBA" id="ARBA00022840"/>
    </source>
</evidence>